<dbReference type="SMART" id="SM00530">
    <property type="entry name" value="HTH_XRE"/>
    <property type="match status" value="1"/>
</dbReference>
<name>A0ABW5HVF4_9PSEU</name>
<reference evidence="3" key="1">
    <citation type="journal article" date="2019" name="Int. J. Syst. Evol. Microbiol.">
        <title>The Global Catalogue of Microorganisms (GCM) 10K type strain sequencing project: providing services to taxonomists for standard genome sequencing and annotation.</title>
        <authorList>
            <consortium name="The Broad Institute Genomics Platform"/>
            <consortium name="The Broad Institute Genome Sequencing Center for Infectious Disease"/>
            <person name="Wu L."/>
            <person name="Ma J."/>
        </authorList>
    </citation>
    <scope>NUCLEOTIDE SEQUENCE [LARGE SCALE GENOMIC DNA]</scope>
    <source>
        <strain evidence="3">CGMCC 4.7638</strain>
    </source>
</reference>
<organism evidence="2 3">
    <name type="scientific">Amycolatopsis albidoflavus</name>
    <dbReference type="NCBI Taxonomy" id="102226"/>
    <lineage>
        <taxon>Bacteria</taxon>
        <taxon>Bacillati</taxon>
        <taxon>Actinomycetota</taxon>
        <taxon>Actinomycetes</taxon>
        <taxon>Pseudonocardiales</taxon>
        <taxon>Pseudonocardiaceae</taxon>
        <taxon>Amycolatopsis</taxon>
    </lineage>
</organism>
<dbReference type="InterPro" id="IPR043917">
    <property type="entry name" value="DUF5753"/>
</dbReference>
<proteinExistence type="predicted"/>
<dbReference type="Pfam" id="PF13560">
    <property type="entry name" value="HTH_31"/>
    <property type="match status" value="1"/>
</dbReference>
<evidence type="ECO:0000313" key="2">
    <source>
        <dbReference type="EMBL" id="MFD2480912.1"/>
    </source>
</evidence>
<keyword evidence="3" id="KW-1185">Reference proteome</keyword>
<dbReference type="SUPFAM" id="SSF47413">
    <property type="entry name" value="lambda repressor-like DNA-binding domains"/>
    <property type="match status" value="1"/>
</dbReference>
<accession>A0ABW5HVF4</accession>
<gene>
    <name evidence="2" type="ORF">ACFSUT_11550</name>
</gene>
<feature type="domain" description="HTH cro/C1-type" evidence="1">
    <location>
        <begin position="15"/>
        <end position="71"/>
    </location>
</feature>
<dbReference type="InterPro" id="IPR001387">
    <property type="entry name" value="Cro/C1-type_HTH"/>
</dbReference>
<dbReference type="CDD" id="cd00093">
    <property type="entry name" value="HTH_XRE"/>
    <property type="match status" value="1"/>
</dbReference>
<dbReference type="RefSeq" id="WP_344270681.1">
    <property type="nucleotide sequence ID" value="NZ_BAAAHV010000008.1"/>
</dbReference>
<dbReference type="InterPro" id="IPR010982">
    <property type="entry name" value="Lambda_DNA-bd_dom_sf"/>
</dbReference>
<comment type="caution">
    <text evidence="2">The sequence shown here is derived from an EMBL/GenBank/DDBJ whole genome shotgun (WGS) entry which is preliminary data.</text>
</comment>
<dbReference type="Pfam" id="PF19054">
    <property type="entry name" value="DUF5753"/>
    <property type="match status" value="1"/>
</dbReference>
<dbReference type="Proteomes" id="UP001597542">
    <property type="component" value="Unassembled WGS sequence"/>
</dbReference>
<protein>
    <submittedName>
        <fullName evidence="2">Helix-turn-helix transcriptional regulator</fullName>
    </submittedName>
</protein>
<evidence type="ECO:0000259" key="1">
    <source>
        <dbReference type="SMART" id="SM00530"/>
    </source>
</evidence>
<dbReference type="Gene3D" id="1.10.260.40">
    <property type="entry name" value="lambda repressor-like DNA-binding domains"/>
    <property type="match status" value="1"/>
</dbReference>
<sequence length="285" mass="31522">MPTSFEKRRAELGDRLRRLRVDAGYETGKDFAKAIGWNAPKVSKIENGRQTVGDDDLDAWIAAVGGPPELAEQLREQLVGVRDAHASWKDKVRDGHRARQEESIAREARALRIRAVDLRIVSGLLQTPEYARHTLLAHARIHGGGQDITEAVRARMQRQQILYEPGRTIELLTSEAALRYPNAPHEVMIAQVHKLLALLGTPNIRFGIIPADVVLPYPVTADFWVVDDVAMVETPEGEHIASDADPYHEVADLLWTVAAEGDAARAVLLRVLDSLTRAAPPSQAQ</sequence>
<dbReference type="EMBL" id="JBHUKQ010000009">
    <property type="protein sequence ID" value="MFD2480912.1"/>
    <property type="molecule type" value="Genomic_DNA"/>
</dbReference>
<evidence type="ECO:0000313" key="3">
    <source>
        <dbReference type="Proteomes" id="UP001597542"/>
    </source>
</evidence>